<reference evidence="1" key="1">
    <citation type="submission" date="2014-09" db="EMBL/GenBank/DDBJ databases">
        <authorList>
            <person name="Magalhaes I.L.F."/>
            <person name="Oliveira U."/>
            <person name="Santos F.R."/>
            <person name="Vidigal T.H.D.A."/>
            <person name="Brescovit A.D."/>
            <person name="Santos A.J."/>
        </authorList>
    </citation>
    <scope>NUCLEOTIDE SEQUENCE</scope>
    <source>
        <tissue evidence="1">Shoot tissue taken approximately 20 cm above the soil surface</tissue>
    </source>
</reference>
<dbReference type="AlphaFoldDB" id="A0A0A8Z7J2"/>
<protein>
    <submittedName>
        <fullName evidence="1">Uncharacterized protein</fullName>
    </submittedName>
</protein>
<accession>A0A0A8Z7J2</accession>
<name>A0A0A8Z7J2_ARUDO</name>
<sequence>MSNGMDINQVQLNGLTKLHCQIYAVSTIGT</sequence>
<reference evidence="1" key="2">
    <citation type="journal article" date="2015" name="Data Brief">
        <title>Shoot transcriptome of the giant reed, Arundo donax.</title>
        <authorList>
            <person name="Barrero R.A."/>
            <person name="Guerrero F.D."/>
            <person name="Moolhuijzen P."/>
            <person name="Goolsby J.A."/>
            <person name="Tidwell J."/>
            <person name="Bellgard S.E."/>
            <person name="Bellgard M.I."/>
        </authorList>
    </citation>
    <scope>NUCLEOTIDE SEQUENCE</scope>
    <source>
        <tissue evidence="1">Shoot tissue taken approximately 20 cm above the soil surface</tissue>
    </source>
</reference>
<organism evidence="1">
    <name type="scientific">Arundo donax</name>
    <name type="common">Giant reed</name>
    <name type="synonym">Donax arundinaceus</name>
    <dbReference type="NCBI Taxonomy" id="35708"/>
    <lineage>
        <taxon>Eukaryota</taxon>
        <taxon>Viridiplantae</taxon>
        <taxon>Streptophyta</taxon>
        <taxon>Embryophyta</taxon>
        <taxon>Tracheophyta</taxon>
        <taxon>Spermatophyta</taxon>
        <taxon>Magnoliopsida</taxon>
        <taxon>Liliopsida</taxon>
        <taxon>Poales</taxon>
        <taxon>Poaceae</taxon>
        <taxon>PACMAD clade</taxon>
        <taxon>Arundinoideae</taxon>
        <taxon>Arundineae</taxon>
        <taxon>Arundo</taxon>
    </lineage>
</organism>
<evidence type="ECO:0000313" key="1">
    <source>
        <dbReference type="EMBL" id="JAD32710.1"/>
    </source>
</evidence>
<dbReference type="EMBL" id="GBRH01265185">
    <property type="protein sequence ID" value="JAD32710.1"/>
    <property type="molecule type" value="Transcribed_RNA"/>
</dbReference>
<proteinExistence type="predicted"/>